<dbReference type="PROSITE" id="PS51892">
    <property type="entry name" value="SUBTILASE"/>
    <property type="match status" value="1"/>
</dbReference>
<evidence type="ECO:0000259" key="7">
    <source>
        <dbReference type="Pfam" id="PF00082"/>
    </source>
</evidence>
<keyword evidence="3 5" id="KW-0378">Hydrolase</keyword>
<dbReference type="Proteomes" id="UP001320898">
    <property type="component" value="Unassembled WGS sequence"/>
</dbReference>
<dbReference type="SUPFAM" id="SSF52743">
    <property type="entry name" value="Subtilisin-like"/>
    <property type="match status" value="1"/>
</dbReference>
<dbReference type="RefSeq" id="WP_261614256.1">
    <property type="nucleotide sequence ID" value="NZ_JALIDZ010000001.1"/>
</dbReference>
<evidence type="ECO:0000313" key="9">
    <source>
        <dbReference type="Proteomes" id="UP001320898"/>
    </source>
</evidence>
<evidence type="ECO:0000256" key="6">
    <source>
        <dbReference type="SAM" id="MobiDB-lite"/>
    </source>
</evidence>
<dbReference type="Gene3D" id="3.40.50.200">
    <property type="entry name" value="Peptidase S8/S53 domain"/>
    <property type="match status" value="1"/>
</dbReference>
<dbReference type="AlphaFoldDB" id="A0AAW5QUW5"/>
<keyword evidence="9" id="KW-1185">Reference proteome</keyword>
<evidence type="ECO:0000256" key="5">
    <source>
        <dbReference type="PROSITE-ProRule" id="PRU01240"/>
    </source>
</evidence>
<feature type="region of interest" description="Disordered" evidence="6">
    <location>
        <begin position="15"/>
        <end position="36"/>
    </location>
</feature>
<feature type="active site" description="Charge relay system" evidence="5">
    <location>
        <position position="301"/>
    </location>
</feature>
<feature type="active site" description="Charge relay system" evidence="5">
    <location>
        <position position="538"/>
    </location>
</feature>
<name>A0AAW5QUW5_9HYPH</name>
<dbReference type="CDD" id="cd04847">
    <property type="entry name" value="Peptidases_S8_Subtilisin_like_2"/>
    <property type="match status" value="1"/>
</dbReference>
<proteinExistence type="inferred from homology"/>
<evidence type="ECO:0000256" key="3">
    <source>
        <dbReference type="ARBA" id="ARBA00022801"/>
    </source>
</evidence>
<reference evidence="8 9" key="1">
    <citation type="submission" date="2022-04" db="EMBL/GenBank/DDBJ databases">
        <authorList>
            <person name="Ye Y.-Q."/>
            <person name="Du Z.-J."/>
        </authorList>
    </citation>
    <scope>NUCLEOTIDE SEQUENCE [LARGE SCALE GENOMIC DNA]</scope>
    <source>
        <strain evidence="8 9">A6E488</strain>
    </source>
</reference>
<dbReference type="InterPro" id="IPR036852">
    <property type="entry name" value="Peptidase_S8/S53_dom_sf"/>
</dbReference>
<dbReference type="InterPro" id="IPR050131">
    <property type="entry name" value="Peptidase_S8_subtilisin-like"/>
</dbReference>
<evidence type="ECO:0000256" key="2">
    <source>
        <dbReference type="ARBA" id="ARBA00022670"/>
    </source>
</evidence>
<dbReference type="GO" id="GO:0004252">
    <property type="term" value="F:serine-type endopeptidase activity"/>
    <property type="evidence" value="ECO:0007669"/>
    <property type="project" value="UniProtKB-UniRule"/>
</dbReference>
<dbReference type="PANTHER" id="PTHR43806:SF11">
    <property type="entry name" value="CEREVISIN-RELATED"/>
    <property type="match status" value="1"/>
</dbReference>
<dbReference type="InterPro" id="IPR000209">
    <property type="entry name" value="Peptidase_S8/S53_dom"/>
</dbReference>
<organism evidence="8 9">
    <name type="scientific">Microbaculum marinisediminis</name>
    <dbReference type="NCBI Taxonomy" id="2931392"/>
    <lineage>
        <taxon>Bacteria</taxon>
        <taxon>Pseudomonadati</taxon>
        <taxon>Pseudomonadota</taxon>
        <taxon>Alphaproteobacteria</taxon>
        <taxon>Hyphomicrobiales</taxon>
        <taxon>Tepidamorphaceae</taxon>
        <taxon>Microbaculum</taxon>
    </lineage>
</organism>
<gene>
    <name evidence="8" type="ORF">MUB46_02365</name>
</gene>
<dbReference type="Pfam" id="PF00082">
    <property type="entry name" value="Peptidase_S8"/>
    <property type="match status" value="1"/>
</dbReference>
<protein>
    <submittedName>
        <fullName evidence="8">S8 family peptidase</fullName>
    </submittedName>
</protein>
<sequence length="779" mass="84946">MARYEHLQLLRLPERFQRRKAGGGRPPPPRNPAAHSQRLDAELNLAIETQQRRRRPEFVDPSLILKVQMSGALLEEDWNRVGLTLLSSDDDRTLVLFASTDDMAAFRERLAAYGQGVPLGCVNPAYAAFIGGIEGISAIAPRDRIGIRAREDGFTEVADFQAGTIYTVDAELWDLGRRDLRTRKIEDISAYVQGRNGEELDRYIGPSISLVRIRCDGAIIQTLLGIDEIAEIDFPPEPDVSTGEAVDFEMADLPPLGEVGEDAPLIGVIDSGVNLHPLIEDIIVGAIGVPEALGTADDFGHGTFVSGISTFGDLRAQLDNGTLDRAARLCSAKVLDHTGNFPDRRLTPALMRDAITQLSQEFDCRIFVIALGDRKKVFDGGKVGPWAATLDELARDLDVLIIVAAGNRNPRVGNRIEQAVTEYPGYLLEPTNRLCEPAGAINVITVGSLAQGDGMGPLAAGSVGVRPITNALEPSPFSRAGPGIREGIKPDLVDVGGTLVYDPIVARLRGGEDLPEAGVLSLHNVFVDRLFAGRSGTSYSAPLVAFKASQILARFPNASANLIRALLAGSASIPAEARARLQPLGADAERAICGHGLVDIERAVFSDDARVALYAEDELEVDHFAVYQIPIPEAFQTERGRRTIRVSLAYDPPVRHSRRDYAGNTMGFRLIRGCEPDLIFEHFRRRVAEDGPFPALENRFNCSLEPRPTLREKSSLQTATASFSRDVSHYGDTYHLVVRCAGGWAADVGRQAFAVVVEIAHEAEIQLYEQLRQRVRIQT</sequence>
<dbReference type="InterPro" id="IPR034074">
    <property type="entry name" value="Y4bN_pept_dom"/>
</dbReference>
<dbReference type="GO" id="GO:0006508">
    <property type="term" value="P:proteolysis"/>
    <property type="evidence" value="ECO:0007669"/>
    <property type="project" value="UniProtKB-KW"/>
</dbReference>
<comment type="caution">
    <text evidence="8">The sequence shown here is derived from an EMBL/GenBank/DDBJ whole genome shotgun (WGS) entry which is preliminary data.</text>
</comment>
<evidence type="ECO:0000313" key="8">
    <source>
        <dbReference type="EMBL" id="MCT8970694.1"/>
    </source>
</evidence>
<evidence type="ECO:0000256" key="4">
    <source>
        <dbReference type="ARBA" id="ARBA00022825"/>
    </source>
</evidence>
<accession>A0AAW5QUW5</accession>
<feature type="domain" description="Peptidase S8/S53" evidence="7">
    <location>
        <begin position="263"/>
        <end position="595"/>
    </location>
</feature>
<dbReference type="EMBL" id="JALIDZ010000001">
    <property type="protein sequence ID" value="MCT8970694.1"/>
    <property type="molecule type" value="Genomic_DNA"/>
</dbReference>
<comment type="similarity">
    <text evidence="1 5">Belongs to the peptidase S8 family.</text>
</comment>
<evidence type="ECO:0000256" key="1">
    <source>
        <dbReference type="ARBA" id="ARBA00011073"/>
    </source>
</evidence>
<dbReference type="PANTHER" id="PTHR43806">
    <property type="entry name" value="PEPTIDASE S8"/>
    <property type="match status" value="1"/>
</dbReference>
<keyword evidence="2 5" id="KW-0645">Protease</keyword>
<keyword evidence="4 5" id="KW-0720">Serine protease</keyword>
<feature type="active site" description="Charge relay system" evidence="5">
    <location>
        <position position="270"/>
    </location>
</feature>